<gene>
    <name evidence="3" type="ORF">TNCT_229481</name>
    <name evidence="2" type="ORF">TNCT_729861</name>
</gene>
<sequence length="142" mass="16676">MTEEEFSYGEFSPHTPTSSDEERFDRLRSERFHTVEKLPRTIGVLSATCLGYSITNGIQVISNNRIDGGQLERDVEQLKIDRLFIVDSDFLLPFEHPRVIYLEPLENFPPCIMCREKNCHRWRVIACGLQRLVQYRVHLINH</sequence>
<evidence type="ECO:0000313" key="4">
    <source>
        <dbReference type="Proteomes" id="UP000887116"/>
    </source>
</evidence>
<dbReference type="Proteomes" id="UP000887116">
    <property type="component" value="Unassembled WGS sequence"/>
</dbReference>
<dbReference type="EMBL" id="BMAO01009231">
    <property type="protein sequence ID" value="GFR29507.1"/>
    <property type="molecule type" value="Genomic_DNA"/>
</dbReference>
<dbReference type="OrthoDB" id="6446116at2759"/>
<evidence type="ECO:0000313" key="3">
    <source>
        <dbReference type="EMBL" id="GFR29507.1"/>
    </source>
</evidence>
<feature type="region of interest" description="Disordered" evidence="1">
    <location>
        <begin position="1"/>
        <end position="23"/>
    </location>
</feature>
<evidence type="ECO:0000256" key="1">
    <source>
        <dbReference type="SAM" id="MobiDB-lite"/>
    </source>
</evidence>
<keyword evidence="4" id="KW-1185">Reference proteome</keyword>
<comment type="caution">
    <text evidence="3">The sequence shown here is derived from an EMBL/GenBank/DDBJ whole genome shotgun (WGS) entry which is preliminary data.</text>
</comment>
<evidence type="ECO:0000313" key="2">
    <source>
        <dbReference type="EMBL" id="GFQ68164.1"/>
    </source>
</evidence>
<protein>
    <submittedName>
        <fullName evidence="3">Uncharacterized protein</fullName>
    </submittedName>
</protein>
<organism evidence="3 4">
    <name type="scientific">Trichonephila clavata</name>
    <name type="common">Joro spider</name>
    <name type="synonym">Nephila clavata</name>
    <dbReference type="NCBI Taxonomy" id="2740835"/>
    <lineage>
        <taxon>Eukaryota</taxon>
        <taxon>Metazoa</taxon>
        <taxon>Ecdysozoa</taxon>
        <taxon>Arthropoda</taxon>
        <taxon>Chelicerata</taxon>
        <taxon>Arachnida</taxon>
        <taxon>Araneae</taxon>
        <taxon>Araneomorphae</taxon>
        <taxon>Entelegynae</taxon>
        <taxon>Araneoidea</taxon>
        <taxon>Nephilidae</taxon>
        <taxon>Trichonephila</taxon>
    </lineage>
</organism>
<dbReference type="EMBL" id="BMAO01000638">
    <property type="protein sequence ID" value="GFQ68164.1"/>
    <property type="molecule type" value="Genomic_DNA"/>
</dbReference>
<reference evidence="3" key="1">
    <citation type="submission" date="2020-07" db="EMBL/GenBank/DDBJ databases">
        <title>Multicomponent nature underlies the extraordinary mechanical properties of spider dragline silk.</title>
        <authorList>
            <person name="Kono N."/>
            <person name="Nakamura H."/>
            <person name="Mori M."/>
            <person name="Yoshida Y."/>
            <person name="Ohtoshi R."/>
            <person name="Malay A.D."/>
            <person name="Moran D.A.P."/>
            <person name="Tomita M."/>
            <person name="Numata K."/>
            <person name="Arakawa K."/>
        </authorList>
    </citation>
    <scope>NUCLEOTIDE SEQUENCE</scope>
</reference>
<dbReference type="AlphaFoldDB" id="A0A8X6HSV1"/>
<accession>A0A8X6HSV1</accession>
<name>A0A8X6HSV1_TRICU</name>
<proteinExistence type="predicted"/>